<gene>
    <name evidence="1" type="ORF">I41_40110</name>
</gene>
<sequence length="45" mass="5122">MKKSVKATIALIAILAFTFSSWLFYSKYRLQRAQENRTATEAAVP</sequence>
<keyword evidence="2" id="KW-1185">Reference proteome</keyword>
<dbReference type="RefSeq" id="WP_168207018.1">
    <property type="nucleotide sequence ID" value="NZ_CP036339.1"/>
</dbReference>
<proteinExistence type="predicted"/>
<dbReference type="KEGG" id="llh:I41_40110"/>
<dbReference type="AlphaFoldDB" id="A0A517U2F2"/>
<accession>A0A517U2F2</accession>
<protein>
    <submittedName>
        <fullName evidence="1">Uncharacterized protein</fullName>
    </submittedName>
</protein>
<dbReference type="Proteomes" id="UP000317909">
    <property type="component" value="Chromosome"/>
</dbReference>
<name>A0A517U2F2_9BACT</name>
<organism evidence="1 2">
    <name type="scientific">Lacipirellula limnantheis</name>
    <dbReference type="NCBI Taxonomy" id="2528024"/>
    <lineage>
        <taxon>Bacteria</taxon>
        <taxon>Pseudomonadati</taxon>
        <taxon>Planctomycetota</taxon>
        <taxon>Planctomycetia</taxon>
        <taxon>Pirellulales</taxon>
        <taxon>Lacipirellulaceae</taxon>
        <taxon>Lacipirellula</taxon>
    </lineage>
</organism>
<dbReference type="EMBL" id="CP036339">
    <property type="protein sequence ID" value="QDT74808.1"/>
    <property type="molecule type" value="Genomic_DNA"/>
</dbReference>
<evidence type="ECO:0000313" key="2">
    <source>
        <dbReference type="Proteomes" id="UP000317909"/>
    </source>
</evidence>
<reference evidence="1 2" key="1">
    <citation type="submission" date="2019-02" db="EMBL/GenBank/DDBJ databases">
        <title>Deep-cultivation of Planctomycetes and their phenomic and genomic characterization uncovers novel biology.</title>
        <authorList>
            <person name="Wiegand S."/>
            <person name="Jogler M."/>
            <person name="Boedeker C."/>
            <person name="Pinto D."/>
            <person name="Vollmers J."/>
            <person name="Rivas-Marin E."/>
            <person name="Kohn T."/>
            <person name="Peeters S.H."/>
            <person name="Heuer A."/>
            <person name="Rast P."/>
            <person name="Oberbeckmann S."/>
            <person name="Bunk B."/>
            <person name="Jeske O."/>
            <person name="Meyerdierks A."/>
            <person name="Storesund J.E."/>
            <person name="Kallscheuer N."/>
            <person name="Luecker S."/>
            <person name="Lage O.M."/>
            <person name="Pohl T."/>
            <person name="Merkel B.J."/>
            <person name="Hornburger P."/>
            <person name="Mueller R.-W."/>
            <person name="Bruemmer F."/>
            <person name="Labrenz M."/>
            <person name="Spormann A.M."/>
            <person name="Op den Camp H."/>
            <person name="Overmann J."/>
            <person name="Amann R."/>
            <person name="Jetten M.S.M."/>
            <person name="Mascher T."/>
            <person name="Medema M.H."/>
            <person name="Devos D.P."/>
            <person name="Kaster A.-K."/>
            <person name="Ovreas L."/>
            <person name="Rohde M."/>
            <person name="Galperin M.Y."/>
            <person name="Jogler C."/>
        </authorList>
    </citation>
    <scope>NUCLEOTIDE SEQUENCE [LARGE SCALE GENOMIC DNA]</scope>
    <source>
        <strain evidence="1 2">I41</strain>
    </source>
</reference>
<evidence type="ECO:0000313" key="1">
    <source>
        <dbReference type="EMBL" id="QDT74808.1"/>
    </source>
</evidence>